<evidence type="ECO:0008006" key="3">
    <source>
        <dbReference type="Google" id="ProtNLM"/>
    </source>
</evidence>
<gene>
    <name evidence="1" type="ORF">C1O66_03895</name>
</gene>
<dbReference type="InterPro" id="IPR032556">
    <property type="entry name" value="DUF4936"/>
</dbReference>
<keyword evidence="2" id="KW-1185">Reference proteome</keyword>
<organism evidence="1 2">
    <name type="scientific">Kinneretia aquatilis</name>
    <dbReference type="NCBI Taxonomy" id="2070761"/>
    <lineage>
        <taxon>Bacteria</taxon>
        <taxon>Pseudomonadati</taxon>
        <taxon>Pseudomonadota</taxon>
        <taxon>Betaproteobacteria</taxon>
        <taxon>Burkholderiales</taxon>
        <taxon>Sphaerotilaceae</taxon>
        <taxon>Roseateles</taxon>
    </lineage>
</organism>
<evidence type="ECO:0000313" key="2">
    <source>
        <dbReference type="Proteomes" id="UP000235916"/>
    </source>
</evidence>
<sequence length="100" mass="10901">MSAAMHIPATEIFVYYRLRAADASAALAAFQALRAELAAEGQAVEALRVMQRQDSDISLPTWMEIYGPGLADPLALEARVAVVMAPFVQGLRHRELFTAL</sequence>
<dbReference type="AlphaFoldDB" id="A0A2N8KTI2"/>
<proteinExistence type="predicted"/>
<evidence type="ECO:0000313" key="1">
    <source>
        <dbReference type="EMBL" id="PND36769.1"/>
    </source>
</evidence>
<name>A0A2N8KTI2_9BURK</name>
<dbReference type="EMBL" id="POSP01000003">
    <property type="protein sequence ID" value="PND36769.1"/>
    <property type="molecule type" value="Genomic_DNA"/>
</dbReference>
<accession>A0A2N8KTI2</accession>
<dbReference type="OrthoDB" id="9154932at2"/>
<comment type="caution">
    <text evidence="1">The sequence shown here is derived from an EMBL/GenBank/DDBJ whole genome shotgun (WGS) entry which is preliminary data.</text>
</comment>
<protein>
    <recommendedName>
        <fullName evidence="3">DUF4936 domain-containing protein</fullName>
    </recommendedName>
</protein>
<reference evidence="1 2" key="1">
    <citation type="submission" date="2018-01" db="EMBL/GenBank/DDBJ databases">
        <title>Draft genome sequence of Paucibacter aquatile CR182 isolated from freshwater of the Nakdong River.</title>
        <authorList>
            <person name="Choi A."/>
            <person name="Chung E.J."/>
        </authorList>
    </citation>
    <scope>NUCLEOTIDE SEQUENCE [LARGE SCALE GENOMIC DNA]</scope>
    <source>
        <strain evidence="1 2">CR182</strain>
    </source>
</reference>
<dbReference type="Proteomes" id="UP000235916">
    <property type="component" value="Unassembled WGS sequence"/>
</dbReference>
<dbReference type="Pfam" id="PF16290">
    <property type="entry name" value="DUF4936"/>
    <property type="match status" value="1"/>
</dbReference>